<dbReference type="PROSITE" id="PS00022">
    <property type="entry name" value="EGF_1"/>
    <property type="match status" value="1"/>
</dbReference>
<dbReference type="AlphaFoldDB" id="A0A815WAP4"/>
<protein>
    <recommendedName>
        <fullName evidence="2">EGF-like domain-containing protein</fullName>
    </recommendedName>
</protein>
<dbReference type="InterPro" id="IPR000742">
    <property type="entry name" value="EGF"/>
</dbReference>
<dbReference type="Proteomes" id="UP000681967">
    <property type="component" value="Unassembled WGS sequence"/>
</dbReference>
<dbReference type="Proteomes" id="UP000663855">
    <property type="component" value="Unassembled WGS sequence"/>
</dbReference>
<proteinExistence type="predicted"/>
<organism evidence="3 5">
    <name type="scientific">Rotaria magnacalcarata</name>
    <dbReference type="NCBI Taxonomy" id="392030"/>
    <lineage>
        <taxon>Eukaryota</taxon>
        <taxon>Metazoa</taxon>
        <taxon>Spiralia</taxon>
        <taxon>Gnathifera</taxon>
        <taxon>Rotifera</taxon>
        <taxon>Eurotatoria</taxon>
        <taxon>Bdelloidea</taxon>
        <taxon>Philodinida</taxon>
        <taxon>Philodinidae</taxon>
        <taxon>Rotaria</taxon>
    </lineage>
</organism>
<gene>
    <name evidence="4" type="ORF">BYL167_LOCUS46820</name>
    <name evidence="3" type="ORF">CJN711_LOCUS29723</name>
</gene>
<dbReference type="PROSITE" id="PS01186">
    <property type="entry name" value="EGF_2"/>
    <property type="match status" value="1"/>
</dbReference>
<dbReference type="SUPFAM" id="SSF57196">
    <property type="entry name" value="EGF/Laminin"/>
    <property type="match status" value="1"/>
</dbReference>
<comment type="caution">
    <text evidence="3">The sequence shown here is derived from an EMBL/GenBank/DDBJ whole genome shotgun (WGS) entry which is preliminary data.</text>
</comment>
<evidence type="ECO:0000313" key="4">
    <source>
        <dbReference type="EMBL" id="CAF4768568.1"/>
    </source>
</evidence>
<reference evidence="3" key="1">
    <citation type="submission" date="2021-02" db="EMBL/GenBank/DDBJ databases">
        <authorList>
            <person name="Nowell W R."/>
        </authorList>
    </citation>
    <scope>NUCLEOTIDE SEQUENCE</scope>
</reference>
<evidence type="ECO:0000313" key="3">
    <source>
        <dbReference type="EMBL" id="CAF1541086.1"/>
    </source>
</evidence>
<dbReference type="Gene3D" id="2.10.25.10">
    <property type="entry name" value="Laminin"/>
    <property type="match status" value="1"/>
</dbReference>
<evidence type="ECO:0000256" key="1">
    <source>
        <dbReference type="PROSITE-ProRule" id="PRU00076"/>
    </source>
</evidence>
<name>A0A815WAP4_9BILA</name>
<feature type="domain" description="EGF-like" evidence="2">
    <location>
        <begin position="1"/>
        <end position="29"/>
    </location>
</feature>
<keyword evidence="1" id="KW-0245">EGF-like domain</keyword>
<dbReference type="EMBL" id="CAJOBH010133215">
    <property type="protein sequence ID" value="CAF4768568.1"/>
    <property type="molecule type" value="Genomic_DNA"/>
</dbReference>
<evidence type="ECO:0000313" key="5">
    <source>
        <dbReference type="Proteomes" id="UP000663855"/>
    </source>
</evidence>
<dbReference type="CDD" id="cd00054">
    <property type="entry name" value="EGF_CA"/>
    <property type="match status" value="1"/>
</dbReference>
<feature type="non-terminal residue" evidence="3">
    <location>
        <position position="30"/>
    </location>
</feature>
<keyword evidence="1" id="KW-1015">Disulfide bond</keyword>
<evidence type="ECO:0000259" key="2">
    <source>
        <dbReference type="PROSITE" id="PS50026"/>
    </source>
</evidence>
<accession>A0A815WAP4</accession>
<dbReference type="EMBL" id="CAJNOV010014123">
    <property type="protein sequence ID" value="CAF1541086.1"/>
    <property type="molecule type" value="Genomic_DNA"/>
</dbReference>
<dbReference type="Pfam" id="PF00008">
    <property type="entry name" value="EGF"/>
    <property type="match status" value="1"/>
</dbReference>
<feature type="disulfide bond" evidence="1">
    <location>
        <begin position="19"/>
        <end position="28"/>
    </location>
</feature>
<dbReference type="PROSITE" id="PS50026">
    <property type="entry name" value="EGF_3"/>
    <property type="match status" value="1"/>
</dbReference>
<sequence>MNGGTCRATNGNTGFQCMCPPGYNGQRCEN</sequence>
<comment type="caution">
    <text evidence="1">Lacks conserved residue(s) required for the propagation of feature annotation.</text>
</comment>